<sequence length="80" mass="9085">MMQKPWTIPRWGEKEIVSVGRQLKSHRHFCGNSLPIVEKPPANQMTSSRAHTSHKIISTVLLSPSIVQIRCSPNHTLFLN</sequence>
<evidence type="ECO:0000313" key="2">
    <source>
        <dbReference type="Proteomes" id="UP000887013"/>
    </source>
</evidence>
<comment type="caution">
    <text evidence="1">The sequence shown here is derived from an EMBL/GenBank/DDBJ whole genome shotgun (WGS) entry which is preliminary data.</text>
</comment>
<dbReference type="EMBL" id="BMAW01071313">
    <property type="protein sequence ID" value="GFT77486.1"/>
    <property type="molecule type" value="Genomic_DNA"/>
</dbReference>
<dbReference type="AlphaFoldDB" id="A0A8X6U5Q7"/>
<reference evidence="1" key="1">
    <citation type="submission" date="2020-08" db="EMBL/GenBank/DDBJ databases">
        <title>Multicomponent nature underlies the extraordinary mechanical properties of spider dragline silk.</title>
        <authorList>
            <person name="Kono N."/>
            <person name="Nakamura H."/>
            <person name="Mori M."/>
            <person name="Yoshida Y."/>
            <person name="Ohtoshi R."/>
            <person name="Malay A.D."/>
            <person name="Moran D.A.P."/>
            <person name="Tomita M."/>
            <person name="Numata K."/>
            <person name="Arakawa K."/>
        </authorList>
    </citation>
    <scope>NUCLEOTIDE SEQUENCE</scope>
</reference>
<organism evidence="1 2">
    <name type="scientific">Nephila pilipes</name>
    <name type="common">Giant wood spider</name>
    <name type="synonym">Nephila maculata</name>
    <dbReference type="NCBI Taxonomy" id="299642"/>
    <lineage>
        <taxon>Eukaryota</taxon>
        <taxon>Metazoa</taxon>
        <taxon>Ecdysozoa</taxon>
        <taxon>Arthropoda</taxon>
        <taxon>Chelicerata</taxon>
        <taxon>Arachnida</taxon>
        <taxon>Araneae</taxon>
        <taxon>Araneomorphae</taxon>
        <taxon>Entelegynae</taxon>
        <taxon>Araneoidea</taxon>
        <taxon>Nephilidae</taxon>
        <taxon>Nephila</taxon>
    </lineage>
</organism>
<keyword evidence="2" id="KW-1185">Reference proteome</keyword>
<evidence type="ECO:0000313" key="1">
    <source>
        <dbReference type="EMBL" id="GFT77486.1"/>
    </source>
</evidence>
<proteinExistence type="predicted"/>
<protein>
    <submittedName>
        <fullName evidence="1">Uncharacterized protein</fullName>
    </submittedName>
</protein>
<dbReference type="Proteomes" id="UP000887013">
    <property type="component" value="Unassembled WGS sequence"/>
</dbReference>
<accession>A0A8X6U5Q7</accession>
<gene>
    <name evidence="1" type="ORF">NPIL_19661</name>
</gene>
<name>A0A8X6U5Q7_NEPPI</name>